<keyword evidence="2" id="KW-0175">Coiled coil</keyword>
<evidence type="ECO:0000313" key="4">
    <source>
        <dbReference type="Proteomes" id="UP000076563"/>
    </source>
</evidence>
<comment type="similarity">
    <text evidence="1">Belongs to the PspA/Vipp/IM30 family.</text>
</comment>
<evidence type="ECO:0008006" key="5">
    <source>
        <dbReference type="Google" id="ProtNLM"/>
    </source>
</evidence>
<comment type="caution">
    <text evidence="3">The sequence shown here is derived from an EMBL/GenBank/DDBJ whole genome shotgun (WGS) entry which is preliminary data.</text>
</comment>
<sequence>MGVLTRLSDLSRAAAHEALSKLEDPVMMLNHYLRTMKEEIDAVQRTLNKQSGAERSLKMQIDAYNRLAAQCDKNAAEALADGREAEARQAVEAKLHYLDKSLECSEWYEAAKQRSEELSQQLEETKAAYAAMQEKRTELIARAQKAEAQVKPSAPRFLYSFEGGAATRGFERIEERIMQSEALAELSRRPAAQR</sequence>
<dbReference type="STRING" id="1007103.GCA_000213315_00567"/>
<keyword evidence="4" id="KW-1185">Reference proteome</keyword>
<protein>
    <recommendedName>
        <fullName evidence="5">Phage shock protein A</fullName>
    </recommendedName>
</protein>
<proteinExistence type="inferred from homology"/>
<dbReference type="PANTHER" id="PTHR31088:SF6">
    <property type="entry name" value="PHAGE SHOCK PROTEIN A"/>
    <property type="match status" value="1"/>
</dbReference>
<name>A0A165QG90_9BACL</name>
<accession>A0A165QG90</accession>
<dbReference type="AlphaFoldDB" id="A0A165QG90"/>
<gene>
    <name evidence="3" type="ORF">AV654_28315</name>
</gene>
<dbReference type="RefSeq" id="WP_063185310.1">
    <property type="nucleotide sequence ID" value="NZ_JAAIVH010000001.1"/>
</dbReference>
<organism evidence="3 4">
    <name type="scientific">Paenibacillus elgii</name>
    <dbReference type="NCBI Taxonomy" id="189691"/>
    <lineage>
        <taxon>Bacteria</taxon>
        <taxon>Bacillati</taxon>
        <taxon>Bacillota</taxon>
        <taxon>Bacilli</taxon>
        <taxon>Bacillales</taxon>
        <taxon>Paenibacillaceae</taxon>
        <taxon>Paenibacillus</taxon>
    </lineage>
</organism>
<dbReference type="EMBL" id="LQRA01000075">
    <property type="protein sequence ID" value="KZE74854.1"/>
    <property type="molecule type" value="Genomic_DNA"/>
</dbReference>
<reference evidence="4" key="1">
    <citation type="submission" date="2016-01" db="EMBL/GenBank/DDBJ databases">
        <title>Draft genome of Chromobacterium sp. F49.</title>
        <authorList>
            <person name="Hong K.W."/>
        </authorList>
    </citation>
    <scope>NUCLEOTIDE SEQUENCE [LARGE SCALE GENOMIC DNA]</scope>
    <source>
        <strain evidence="4">M63</strain>
    </source>
</reference>
<dbReference type="OrthoDB" id="9779630at2"/>
<evidence type="ECO:0000256" key="1">
    <source>
        <dbReference type="ARBA" id="ARBA00043985"/>
    </source>
</evidence>
<feature type="coiled-coil region" evidence="2">
    <location>
        <begin position="108"/>
        <end position="149"/>
    </location>
</feature>
<evidence type="ECO:0000256" key="2">
    <source>
        <dbReference type="SAM" id="Coils"/>
    </source>
</evidence>
<dbReference type="Proteomes" id="UP000076563">
    <property type="component" value="Unassembled WGS sequence"/>
</dbReference>
<dbReference type="Pfam" id="PF04012">
    <property type="entry name" value="PspA_IM30"/>
    <property type="match status" value="1"/>
</dbReference>
<dbReference type="eggNOG" id="COG1842">
    <property type="taxonomic scope" value="Bacteria"/>
</dbReference>
<evidence type="ECO:0000313" key="3">
    <source>
        <dbReference type="EMBL" id="KZE74854.1"/>
    </source>
</evidence>
<dbReference type="PANTHER" id="PTHR31088">
    <property type="entry name" value="MEMBRANE-ASSOCIATED PROTEIN VIPP1, CHLOROPLASTIC"/>
    <property type="match status" value="1"/>
</dbReference>
<dbReference type="InterPro" id="IPR007157">
    <property type="entry name" value="PspA_VIPP1"/>
</dbReference>